<proteinExistence type="predicted"/>
<evidence type="ECO:0000259" key="10">
    <source>
        <dbReference type="PROSITE" id="PS50885"/>
    </source>
</evidence>
<evidence type="ECO:0000256" key="3">
    <source>
        <dbReference type="ARBA" id="ARBA00012438"/>
    </source>
</evidence>
<organism evidence="11 12">
    <name type="scientific">Sphingorhabdus lacus</name>
    <dbReference type="NCBI Taxonomy" id="392610"/>
    <lineage>
        <taxon>Bacteria</taxon>
        <taxon>Pseudomonadati</taxon>
        <taxon>Pseudomonadota</taxon>
        <taxon>Alphaproteobacteria</taxon>
        <taxon>Sphingomonadales</taxon>
        <taxon>Sphingomonadaceae</taxon>
        <taxon>Sphingorhabdus</taxon>
    </lineage>
</organism>
<dbReference type="Gene3D" id="3.30.450.20">
    <property type="entry name" value="PAS domain"/>
    <property type="match status" value="2"/>
</dbReference>
<name>A0A6I6L5Y7_9SPHN</name>
<keyword evidence="9" id="KW-0472">Membrane</keyword>
<dbReference type="GO" id="GO:0007165">
    <property type="term" value="P:signal transduction"/>
    <property type="evidence" value="ECO:0007669"/>
    <property type="project" value="InterPro"/>
</dbReference>
<dbReference type="Pfam" id="PF02518">
    <property type="entry name" value="HATPase_c"/>
    <property type="match status" value="1"/>
</dbReference>
<evidence type="ECO:0000313" key="12">
    <source>
        <dbReference type="Proteomes" id="UP000428803"/>
    </source>
</evidence>
<dbReference type="GO" id="GO:0016020">
    <property type="term" value="C:membrane"/>
    <property type="evidence" value="ECO:0007669"/>
    <property type="project" value="UniProtKB-SubCell"/>
</dbReference>
<protein>
    <recommendedName>
        <fullName evidence="3">histidine kinase</fullName>
        <ecNumber evidence="3">2.7.13.3</ecNumber>
    </recommendedName>
</protein>
<dbReference type="GO" id="GO:0005524">
    <property type="term" value="F:ATP binding"/>
    <property type="evidence" value="ECO:0007669"/>
    <property type="project" value="UniProtKB-KW"/>
</dbReference>
<keyword evidence="5" id="KW-0808">Transferase</keyword>
<dbReference type="Pfam" id="PF07568">
    <property type="entry name" value="HisKA_2"/>
    <property type="match status" value="1"/>
</dbReference>
<keyword evidence="9" id="KW-0812">Transmembrane</keyword>
<keyword evidence="9" id="KW-1133">Transmembrane helix</keyword>
<accession>A0A6I6L5Y7</accession>
<feature type="transmembrane region" description="Helical" evidence="9">
    <location>
        <begin position="282"/>
        <end position="305"/>
    </location>
</feature>
<comment type="subcellular location">
    <subcellularLocation>
        <location evidence="2">Membrane</location>
    </subcellularLocation>
</comment>
<dbReference type="InterPro" id="IPR011495">
    <property type="entry name" value="Sig_transdc_His_kin_sub2_dim/P"/>
</dbReference>
<feature type="transmembrane region" description="Helical" evidence="9">
    <location>
        <begin position="21"/>
        <end position="40"/>
    </location>
</feature>
<dbReference type="Gene3D" id="3.30.565.10">
    <property type="entry name" value="Histidine kinase-like ATPase, C-terminal domain"/>
    <property type="match status" value="1"/>
</dbReference>
<evidence type="ECO:0000256" key="4">
    <source>
        <dbReference type="ARBA" id="ARBA00022553"/>
    </source>
</evidence>
<evidence type="ECO:0000256" key="8">
    <source>
        <dbReference type="ARBA" id="ARBA00022840"/>
    </source>
</evidence>
<keyword evidence="8" id="KW-0067">ATP-binding</keyword>
<keyword evidence="7" id="KW-0418">Kinase</keyword>
<evidence type="ECO:0000256" key="5">
    <source>
        <dbReference type="ARBA" id="ARBA00022679"/>
    </source>
</evidence>
<evidence type="ECO:0000256" key="1">
    <source>
        <dbReference type="ARBA" id="ARBA00000085"/>
    </source>
</evidence>
<evidence type="ECO:0000256" key="2">
    <source>
        <dbReference type="ARBA" id="ARBA00004370"/>
    </source>
</evidence>
<evidence type="ECO:0000313" key="11">
    <source>
        <dbReference type="EMBL" id="QGY81650.1"/>
    </source>
</evidence>
<comment type="catalytic activity">
    <reaction evidence="1">
        <text>ATP + protein L-histidine = ADP + protein N-phospho-L-histidine.</text>
        <dbReference type="EC" id="2.7.13.3"/>
    </reaction>
</comment>
<dbReference type="PROSITE" id="PS50885">
    <property type="entry name" value="HAMP"/>
    <property type="match status" value="1"/>
</dbReference>
<dbReference type="PANTHER" id="PTHR41523">
    <property type="entry name" value="TWO-COMPONENT SYSTEM SENSOR PROTEIN"/>
    <property type="match status" value="1"/>
</dbReference>
<gene>
    <name evidence="11" type="ORF">EUU25_14125</name>
</gene>
<dbReference type="GO" id="GO:0004673">
    <property type="term" value="F:protein histidine kinase activity"/>
    <property type="evidence" value="ECO:0007669"/>
    <property type="project" value="UniProtKB-EC"/>
</dbReference>
<evidence type="ECO:0000256" key="7">
    <source>
        <dbReference type="ARBA" id="ARBA00022777"/>
    </source>
</evidence>
<dbReference type="CDD" id="cd18773">
    <property type="entry name" value="PDC1_HK_sensor"/>
    <property type="match status" value="1"/>
</dbReference>
<keyword evidence="4" id="KW-0597">Phosphoprotein</keyword>
<dbReference type="AlphaFoldDB" id="A0A6I6L5Y7"/>
<dbReference type="InterPro" id="IPR003594">
    <property type="entry name" value="HATPase_dom"/>
</dbReference>
<keyword evidence="6" id="KW-0547">Nucleotide-binding</keyword>
<dbReference type="EMBL" id="CP035733">
    <property type="protein sequence ID" value="QGY81650.1"/>
    <property type="molecule type" value="Genomic_DNA"/>
</dbReference>
<dbReference type="EC" id="2.7.13.3" evidence="3"/>
<dbReference type="KEGG" id="slaa:EUU25_14125"/>
<keyword evidence="12" id="KW-1185">Reference proteome</keyword>
<dbReference type="SUPFAM" id="SSF55874">
    <property type="entry name" value="ATPase domain of HSP90 chaperone/DNA topoisomerase II/histidine kinase"/>
    <property type="match status" value="1"/>
</dbReference>
<sequence>MAALRWRGIFLFLGRSVSLKQGLLMVVLAALLPITVTSVLQSISNWRSMQDAAMATLGANAKAVAERERDAFLVSNRLLMVGSANPDIRNMTDRCDVVLKTGFRGHDPVINFVRTDSSGRARCSILPFRDGLSFVGEPWWEDTKTTRVVTVSQPTFGTVSRKPIIISAVAVLDDKGEFDGTFSAGLDISKLARSISDAPEARTGVVAILSRSGDLVASDTDSLPFAVPPGLSAGRSGVIRTAKGEKWVYQTVALSGKELYVLYAEPRARIMSAALTQFRASIIMPLVTILLTLCAIWFGTNRLVIRWLTKLRQLSEEFTQGDFSGNRAAFASAPRELRRLSDDLHAMAEVIDSRTAELTAALDTKTKLTREVHHRVKNNLQIVTSLLTMQASRMTDDAAQTALKQSRARIVALALIHRLSYEQENDSAEPSVTVEVLMGELCKQLRYAHRENQSVDLSFRADDYSLPVDSAVPLALFIVEAVTNCFRHAFQANAPGKIEMTFALVGEKAILSIEDNGEGYDVTQSLGRDMGTQLMQGFASQLNGNVTFISDRNMGSSTTLHFPVTAAQ</sequence>
<dbReference type="InterPro" id="IPR003660">
    <property type="entry name" value="HAMP_dom"/>
</dbReference>
<feature type="domain" description="HAMP" evidence="10">
    <location>
        <begin position="302"/>
        <end position="356"/>
    </location>
</feature>
<reference evidence="12" key="1">
    <citation type="submission" date="2019-01" db="EMBL/GenBank/DDBJ databases">
        <title>Sphingorhabdus lacus sp.nov., isolated from an oligotrophic freshwater lake.</title>
        <authorList>
            <person name="Park M."/>
        </authorList>
    </citation>
    <scope>NUCLEOTIDE SEQUENCE [LARGE SCALE GENOMIC DNA]</scope>
    <source>
        <strain evidence="12">IMCC1753</strain>
    </source>
</reference>
<dbReference type="InterPro" id="IPR036890">
    <property type="entry name" value="HATPase_C_sf"/>
</dbReference>
<dbReference type="PANTHER" id="PTHR41523:SF8">
    <property type="entry name" value="ETHYLENE RESPONSE SENSOR PROTEIN"/>
    <property type="match status" value="1"/>
</dbReference>
<evidence type="ECO:0000256" key="9">
    <source>
        <dbReference type="SAM" id="Phobius"/>
    </source>
</evidence>
<dbReference type="Proteomes" id="UP000428803">
    <property type="component" value="Chromosome"/>
</dbReference>
<evidence type="ECO:0000256" key="6">
    <source>
        <dbReference type="ARBA" id="ARBA00022741"/>
    </source>
</evidence>